<dbReference type="Proteomes" id="UP000504632">
    <property type="component" value="Chromosome 9"/>
</dbReference>
<dbReference type="InterPro" id="IPR026626">
    <property type="entry name" value="NDUFA3"/>
</dbReference>
<keyword evidence="6" id="KW-0813">Transport</keyword>
<keyword evidence="17" id="KW-1185">Reference proteome</keyword>
<evidence type="ECO:0000256" key="1">
    <source>
        <dbReference type="ARBA" id="ARBA00003195"/>
    </source>
</evidence>
<comment type="function">
    <text evidence="1">Accessory subunit of the mitochondrial membrane respiratory chain NADH dehydrogenase (Complex I), that is believed not to be involved in catalysis. Complex I functions in the transfer of electrons from NADH to the respiratory chain. The immediate electron acceptor for the enzyme is believed to be ubiquinone.</text>
</comment>
<evidence type="ECO:0000256" key="4">
    <source>
        <dbReference type="ARBA" id="ARBA00011533"/>
    </source>
</evidence>
<name>A0A6J2W8U5_CHACN</name>
<dbReference type="PANTHER" id="PTHR15221:SF0">
    <property type="entry name" value="NADH DEHYDROGENASE [UBIQUINONE] 1 ALPHA SUBCOMPLEX SUBUNIT 3"/>
    <property type="match status" value="1"/>
</dbReference>
<dbReference type="AlphaFoldDB" id="A0A6J2W8U5"/>
<comment type="subunit">
    <text evidence="4">Complex I is composed of 45 different subunits.</text>
</comment>
<accession>A0A6J2W8U5</accession>
<organism evidence="17 18">
    <name type="scientific">Chanos chanos</name>
    <name type="common">Milkfish</name>
    <name type="synonym">Mugil chanos</name>
    <dbReference type="NCBI Taxonomy" id="29144"/>
    <lineage>
        <taxon>Eukaryota</taxon>
        <taxon>Metazoa</taxon>
        <taxon>Chordata</taxon>
        <taxon>Craniata</taxon>
        <taxon>Vertebrata</taxon>
        <taxon>Euteleostomi</taxon>
        <taxon>Actinopterygii</taxon>
        <taxon>Neopterygii</taxon>
        <taxon>Teleostei</taxon>
        <taxon>Ostariophysi</taxon>
        <taxon>Gonorynchiformes</taxon>
        <taxon>Chanidae</taxon>
        <taxon>Chanos</taxon>
    </lineage>
</organism>
<dbReference type="PANTHER" id="PTHR15221">
    <property type="entry name" value="NADH DEHYDROGENASE [UBIQUINONE] 1 ALPHA SUBCOMPLEX SUBUNIT 3"/>
    <property type="match status" value="1"/>
</dbReference>
<evidence type="ECO:0000313" key="18">
    <source>
        <dbReference type="RefSeq" id="XP_030640678.1"/>
    </source>
</evidence>
<keyword evidence="9" id="KW-0999">Mitochondrion inner membrane</keyword>
<evidence type="ECO:0000256" key="6">
    <source>
        <dbReference type="ARBA" id="ARBA00022448"/>
    </source>
</evidence>
<keyword evidence="14" id="KW-0472">Membrane</keyword>
<comment type="subcellular location">
    <subcellularLocation>
        <location evidence="2">Mitochondrion inner membrane</location>
        <topology evidence="2">Single-pass membrane protein</topology>
    </subcellularLocation>
</comment>
<dbReference type="Pfam" id="PF14987">
    <property type="entry name" value="NADHdh_A3"/>
    <property type="match status" value="1"/>
</dbReference>
<evidence type="ECO:0000256" key="11">
    <source>
        <dbReference type="ARBA" id="ARBA00022989"/>
    </source>
</evidence>
<keyword evidence="12" id="KW-0007">Acetylation</keyword>
<proteinExistence type="inferred from homology"/>
<evidence type="ECO:0000256" key="8">
    <source>
        <dbReference type="ARBA" id="ARBA00022692"/>
    </source>
</evidence>
<keyword evidence="8" id="KW-0812">Transmembrane</keyword>
<evidence type="ECO:0000256" key="15">
    <source>
        <dbReference type="ARBA" id="ARBA00031425"/>
    </source>
</evidence>
<keyword evidence="13" id="KW-0496">Mitochondrion</keyword>
<evidence type="ECO:0000256" key="3">
    <source>
        <dbReference type="ARBA" id="ARBA00008253"/>
    </source>
</evidence>
<dbReference type="RefSeq" id="XP_030640678.1">
    <property type="nucleotide sequence ID" value="XM_030784818.1"/>
</dbReference>
<keyword evidence="7" id="KW-0679">Respiratory chain</keyword>
<evidence type="ECO:0000313" key="17">
    <source>
        <dbReference type="Proteomes" id="UP000504632"/>
    </source>
</evidence>
<dbReference type="GO" id="GO:0045271">
    <property type="term" value="C:respiratory chain complex I"/>
    <property type="evidence" value="ECO:0007669"/>
    <property type="project" value="InterPro"/>
</dbReference>
<comment type="similarity">
    <text evidence="3">Belongs to the complex I NDUFA3 subunit family.</text>
</comment>
<evidence type="ECO:0000256" key="10">
    <source>
        <dbReference type="ARBA" id="ARBA00022982"/>
    </source>
</evidence>
<evidence type="ECO:0000256" key="2">
    <source>
        <dbReference type="ARBA" id="ARBA00004434"/>
    </source>
</evidence>
<gene>
    <name evidence="18" type="primary">ndufa3</name>
</gene>
<dbReference type="GO" id="GO:0005743">
    <property type="term" value="C:mitochondrial inner membrane"/>
    <property type="evidence" value="ECO:0007669"/>
    <property type="project" value="UniProtKB-SubCell"/>
</dbReference>
<dbReference type="OrthoDB" id="199366at2759"/>
<protein>
    <recommendedName>
        <fullName evidence="5">NADH dehydrogenase [ubiquinone] 1 alpha subcomplex subunit 3</fullName>
    </recommendedName>
    <alternativeName>
        <fullName evidence="15">Complex I-B9</fullName>
    </alternativeName>
    <alternativeName>
        <fullName evidence="16">NADH-ubiquinone oxidoreductase B9 subunit</fullName>
    </alternativeName>
</protein>
<reference evidence="18" key="1">
    <citation type="submission" date="2025-08" db="UniProtKB">
        <authorList>
            <consortium name="RefSeq"/>
        </authorList>
    </citation>
    <scope>IDENTIFICATION</scope>
</reference>
<evidence type="ECO:0000256" key="14">
    <source>
        <dbReference type="ARBA" id="ARBA00023136"/>
    </source>
</evidence>
<evidence type="ECO:0000256" key="16">
    <source>
        <dbReference type="ARBA" id="ARBA00032035"/>
    </source>
</evidence>
<sequence length="84" mass="9006">MAGRVGAILKNVWNKEPVVTAACALGALALVVPFVSPVTKYAGMINQATPYNYPVPVRDDGNVPDIPSHPCDPQGHNLNWLKNL</sequence>
<keyword evidence="10" id="KW-0249">Electron transport</keyword>
<evidence type="ECO:0000256" key="9">
    <source>
        <dbReference type="ARBA" id="ARBA00022792"/>
    </source>
</evidence>
<evidence type="ECO:0000256" key="12">
    <source>
        <dbReference type="ARBA" id="ARBA00022990"/>
    </source>
</evidence>
<keyword evidence="11" id="KW-1133">Transmembrane helix</keyword>
<evidence type="ECO:0000256" key="13">
    <source>
        <dbReference type="ARBA" id="ARBA00023128"/>
    </source>
</evidence>
<dbReference type="GeneID" id="115821061"/>
<evidence type="ECO:0000256" key="7">
    <source>
        <dbReference type="ARBA" id="ARBA00022660"/>
    </source>
</evidence>
<evidence type="ECO:0000256" key="5">
    <source>
        <dbReference type="ARBA" id="ARBA00016391"/>
    </source>
</evidence>
<dbReference type="InParanoid" id="A0A6J2W8U5"/>
<dbReference type="CTD" id="4696"/>